<dbReference type="SUPFAM" id="SSF53335">
    <property type="entry name" value="S-adenosyl-L-methionine-dependent methyltransferases"/>
    <property type="match status" value="1"/>
</dbReference>
<dbReference type="Pfam" id="PF05050">
    <property type="entry name" value="Methyltransf_21"/>
    <property type="match status" value="1"/>
</dbReference>
<dbReference type="InterPro" id="IPR052514">
    <property type="entry name" value="SAM-dependent_MTase"/>
</dbReference>
<dbReference type="Gene3D" id="3.40.50.150">
    <property type="entry name" value="Vaccinia Virus protein VP39"/>
    <property type="match status" value="1"/>
</dbReference>
<dbReference type="InterPro" id="IPR006342">
    <property type="entry name" value="FkbM_mtfrase"/>
</dbReference>
<proteinExistence type="predicted"/>
<organism evidence="3 4">
    <name type="scientific">Stephanodiscus triporus</name>
    <dbReference type="NCBI Taxonomy" id="2934178"/>
    <lineage>
        <taxon>Eukaryota</taxon>
        <taxon>Sar</taxon>
        <taxon>Stramenopiles</taxon>
        <taxon>Ochrophyta</taxon>
        <taxon>Bacillariophyta</taxon>
        <taxon>Coscinodiscophyceae</taxon>
        <taxon>Thalassiosirophycidae</taxon>
        <taxon>Stephanodiscales</taxon>
        <taxon>Stephanodiscaceae</taxon>
        <taxon>Stephanodiscus</taxon>
    </lineage>
</organism>
<comment type="caution">
    <text evidence="3">The sequence shown here is derived from an EMBL/GenBank/DDBJ whole genome shotgun (WGS) entry which is preliminary data.</text>
</comment>
<dbReference type="Proteomes" id="UP001530315">
    <property type="component" value="Unassembled WGS sequence"/>
</dbReference>
<protein>
    <recommendedName>
        <fullName evidence="2">Methyltransferase FkbM domain-containing protein</fullName>
    </recommendedName>
</protein>
<feature type="compositionally biased region" description="Polar residues" evidence="1">
    <location>
        <begin position="163"/>
        <end position="173"/>
    </location>
</feature>
<dbReference type="PANTHER" id="PTHR34203">
    <property type="entry name" value="METHYLTRANSFERASE, FKBM FAMILY PROTEIN"/>
    <property type="match status" value="1"/>
</dbReference>
<dbReference type="AlphaFoldDB" id="A0ABD3NGB0"/>
<feature type="region of interest" description="Disordered" evidence="1">
    <location>
        <begin position="154"/>
        <end position="179"/>
    </location>
</feature>
<dbReference type="InterPro" id="IPR029063">
    <property type="entry name" value="SAM-dependent_MTases_sf"/>
</dbReference>
<dbReference type="EMBL" id="JALLAZ020001442">
    <property type="protein sequence ID" value="KAL3774890.1"/>
    <property type="molecule type" value="Genomic_DNA"/>
</dbReference>
<evidence type="ECO:0000259" key="2">
    <source>
        <dbReference type="Pfam" id="PF05050"/>
    </source>
</evidence>
<sequence>MSWKIPKTVLGNKIEWDLAKIPGRSKKGRWTGKDDQLWRCRKTKKFEASLLNNLPHGASFVDAGAHFGDTVLTMALYARDTLRRDDIRFVAFEPNPKKARFIEECAAANGFAPDTLRVISCVLGDETSIEGATAMRDHGKDWCEFDGRTSYSKVTPPDEDVSSVPSGNRGCSNTDDEYSCGSNSTSSCNRLLDVHRLDDYYDHIHPLGFLHIDVEGWEARVIAGASSLLTASENSTAVISQCYVLAETLSKKEARSRGPGFSETHEDDVLKVMKEFSFTRGEDVVDIERNLFFARFDDKVSNSVSAVTAS</sequence>
<accession>A0ABD3NGB0</accession>
<dbReference type="NCBIfam" id="TIGR01444">
    <property type="entry name" value="fkbM_fam"/>
    <property type="match status" value="1"/>
</dbReference>
<feature type="domain" description="Methyltransferase FkbM" evidence="2">
    <location>
        <begin position="62"/>
        <end position="231"/>
    </location>
</feature>
<reference evidence="3 4" key="1">
    <citation type="submission" date="2024-10" db="EMBL/GenBank/DDBJ databases">
        <title>Updated reference genomes for cyclostephanoid diatoms.</title>
        <authorList>
            <person name="Roberts W.R."/>
            <person name="Alverson A.J."/>
        </authorList>
    </citation>
    <scope>NUCLEOTIDE SEQUENCE [LARGE SCALE GENOMIC DNA]</scope>
    <source>
        <strain evidence="3 4">AJA276-08</strain>
    </source>
</reference>
<name>A0ABD3NGB0_9STRA</name>
<evidence type="ECO:0000313" key="4">
    <source>
        <dbReference type="Proteomes" id="UP001530315"/>
    </source>
</evidence>
<keyword evidence="4" id="KW-1185">Reference proteome</keyword>
<gene>
    <name evidence="3" type="ORF">ACHAW5_007308</name>
</gene>
<dbReference type="PANTHER" id="PTHR34203:SF15">
    <property type="entry name" value="SLL1173 PROTEIN"/>
    <property type="match status" value="1"/>
</dbReference>
<evidence type="ECO:0000313" key="3">
    <source>
        <dbReference type="EMBL" id="KAL3774890.1"/>
    </source>
</evidence>
<evidence type="ECO:0000256" key="1">
    <source>
        <dbReference type="SAM" id="MobiDB-lite"/>
    </source>
</evidence>